<dbReference type="EMBL" id="BGZK01005148">
    <property type="protein sequence ID" value="GBP12740.1"/>
    <property type="molecule type" value="Genomic_DNA"/>
</dbReference>
<evidence type="ECO:0000313" key="2">
    <source>
        <dbReference type="EMBL" id="GBP12740.1"/>
    </source>
</evidence>
<comment type="caution">
    <text evidence="2">The sequence shown here is derived from an EMBL/GenBank/DDBJ whole genome shotgun (WGS) entry which is preliminary data.</text>
</comment>
<reference evidence="2 3" key="1">
    <citation type="journal article" date="2019" name="Commun. Biol.">
        <title>The bagworm genome reveals a unique fibroin gene that provides high tensile strength.</title>
        <authorList>
            <person name="Kono N."/>
            <person name="Nakamura H."/>
            <person name="Ohtoshi R."/>
            <person name="Tomita M."/>
            <person name="Numata K."/>
            <person name="Arakawa K."/>
        </authorList>
    </citation>
    <scope>NUCLEOTIDE SEQUENCE [LARGE SCALE GENOMIC DNA]</scope>
</reference>
<feature type="compositionally biased region" description="Polar residues" evidence="1">
    <location>
        <begin position="37"/>
        <end position="56"/>
    </location>
</feature>
<sequence>MALVMYDNRHRYTEQDNEKFISSEDLLGDFKEERNPASDSQTSNKTNPQSKSSSAMPATDLDNEDDEEDFVQAEIPTKQPEQRITAPVLQPTLAPIAKLAPVEPEPFKPQLPVPDVKKEAPIPVAVDTKPKIAKAQQPNIVSVEIFSINMV</sequence>
<protein>
    <submittedName>
        <fullName evidence="2">Uncharacterized protein</fullName>
    </submittedName>
</protein>
<accession>A0A4C1TGP5</accession>
<evidence type="ECO:0000313" key="3">
    <source>
        <dbReference type="Proteomes" id="UP000299102"/>
    </source>
</evidence>
<name>A0A4C1TGP5_EUMVA</name>
<dbReference type="AlphaFoldDB" id="A0A4C1TGP5"/>
<keyword evidence="3" id="KW-1185">Reference proteome</keyword>
<feature type="region of interest" description="Disordered" evidence="1">
    <location>
        <begin position="1"/>
        <end position="85"/>
    </location>
</feature>
<proteinExistence type="predicted"/>
<organism evidence="2 3">
    <name type="scientific">Eumeta variegata</name>
    <name type="common">Bagworm moth</name>
    <name type="synonym">Eumeta japonica</name>
    <dbReference type="NCBI Taxonomy" id="151549"/>
    <lineage>
        <taxon>Eukaryota</taxon>
        <taxon>Metazoa</taxon>
        <taxon>Ecdysozoa</taxon>
        <taxon>Arthropoda</taxon>
        <taxon>Hexapoda</taxon>
        <taxon>Insecta</taxon>
        <taxon>Pterygota</taxon>
        <taxon>Neoptera</taxon>
        <taxon>Endopterygota</taxon>
        <taxon>Lepidoptera</taxon>
        <taxon>Glossata</taxon>
        <taxon>Ditrysia</taxon>
        <taxon>Tineoidea</taxon>
        <taxon>Psychidae</taxon>
        <taxon>Oiketicinae</taxon>
        <taxon>Eumeta</taxon>
    </lineage>
</organism>
<dbReference type="Proteomes" id="UP000299102">
    <property type="component" value="Unassembled WGS sequence"/>
</dbReference>
<feature type="compositionally biased region" description="Basic and acidic residues" evidence="1">
    <location>
        <begin position="7"/>
        <end position="36"/>
    </location>
</feature>
<evidence type="ECO:0000256" key="1">
    <source>
        <dbReference type="SAM" id="MobiDB-lite"/>
    </source>
</evidence>
<dbReference type="OrthoDB" id="567788at2759"/>
<feature type="compositionally biased region" description="Acidic residues" evidence="1">
    <location>
        <begin position="61"/>
        <end position="71"/>
    </location>
</feature>
<gene>
    <name evidence="2" type="ORF">EVAR_68162_1</name>
</gene>